<gene>
    <name evidence="1" type="ORF">FJV41_31320</name>
</gene>
<dbReference type="Proteomes" id="UP000315369">
    <property type="component" value="Unassembled WGS sequence"/>
</dbReference>
<sequence>MKTDPSPKQAKKKRKKIHPYVPVDLAAAIKKYAAAKRVTESSVVIAAVDQYLSGTGDATLVLKRLNRLQNRMVAMETLATLQSEAFALYLEFFFAHLPVVHGDDAKAAAKQAAGTRFAGFVQMLAERMASANRFASEVLPDISNTDELAAAASGTAVTS</sequence>
<dbReference type="AlphaFoldDB" id="A0A540WSL0"/>
<dbReference type="InterPro" id="IPR013321">
    <property type="entry name" value="Arc_rbn_hlx_hlx"/>
</dbReference>
<proteinExistence type="predicted"/>
<dbReference type="GO" id="GO:0006355">
    <property type="term" value="P:regulation of DNA-templated transcription"/>
    <property type="evidence" value="ECO:0007669"/>
    <property type="project" value="InterPro"/>
</dbReference>
<evidence type="ECO:0000313" key="1">
    <source>
        <dbReference type="EMBL" id="TQF12018.1"/>
    </source>
</evidence>
<evidence type="ECO:0000313" key="2">
    <source>
        <dbReference type="Proteomes" id="UP000315369"/>
    </source>
</evidence>
<name>A0A540WSL0_9BACT</name>
<reference evidence="1 2" key="1">
    <citation type="submission" date="2019-06" db="EMBL/GenBank/DDBJ databases">
        <authorList>
            <person name="Livingstone P."/>
            <person name="Whitworth D."/>
        </authorList>
    </citation>
    <scope>NUCLEOTIDE SEQUENCE [LARGE SCALE GENOMIC DNA]</scope>
    <source>
        <strain evidence="1 2">AM401</strain>
    </source>
</reference>
<evidence type="ECO:0008006" key="3">
    <source>
        <dbReference type="Google" id="ProtNLM"/>
    </source>
</evidence>
<comment type="caution">
    <text evidence="1">The sequence shown here is derived from an EMBL/GenBank/DDBJ whole genome shotgun (WGS) entry which is preliminary data.</text>
</comment>
<dbReference type="Gene3D" id="1.10.1220.10">
    <property type="entry name" value="Met repressor-like"/>
    <property type="match status" value="1"/>
</dbReference>
<dbReference type="EMBL" id="VIFM01000159">
    <property type="protein sequence ID" value="TQF12018.1"/>
    <property type="molecule type" value="Genomic_DNA"/>
</dbReference>
<keyword evidence="2" id="KW-1185">Reference proteome</keyword>
<accession>A0A540WSL0</accession>
<organism evidence="1 2">
    <name type="scientific">Myxococcus llanfairpwllgwyngyllgogerychwyrndrobwllllantysiliogogogochensis</name>
    <dbReference type="NCBI Taxonomy" id="2590453"/>
    <lineage>
        <taxon>Bacteria</taxon>
        <taxon>Pseudomonadati</taxon>
        <taxon>Myxococcota</taxon>
        <taxon>Myxococcia</taxon>
        <taxon>Myxococcales</taxon>
        <taxon>Cystobacterineae</taxon>
        <taxon>Myxococcaceae</taxon>
        <taxon>Myxococcus</taxon>
    </lineage>
</organism>
<protein>
    <recommendedName>
        <fullName evidence="3">CopG family transcriptional regulator</fullName>
    </recommendedName>
</protein>
<dbReference type="RefSeq" id="WP_141646261.1">
    <property type="nucleotide sequence ID" value="NZ_VIFM01000159.1"/>
</dbReference>